<comment type="caution">
    <text evidence="1">The sequence shown here is derived from an EMBL/GenBank/DDBJ whole genome shotgun (WGS) entry which is preliminary data.</text>
</comment>
<sequence>MAPLVSYGASTLLLESLPNLDIPALQTTSHALHRVKFVGALCPWANFSAEVVNTYNGQTWNPRPITSKLTGNFFAGSVNEEFNSDSIQIQFRLSSD</sequence>
<proteinExistence type="predicted"/>
<dbReference type="AlphaFoldDB" id="A0AAI9X2W9"/>
<dbReference type="EMBL" id="LACB01000756">
    <property type="protein sequence ID" value="KAJ9481528.1"/>
    <property type="molecule type" value="Genomic_DNA"/>
</dbReference>
<keyword evidence="2" id="KW-1185">Reference proteome</keyword>
<accession>A0AAI9X2W9</accession>
<gene>
    <name evidence="1" type="ORF">VN97_g11947</name>
</gene>
<dbReference type="Proteomes" id="UP001227192">
    <property type="component" value="Unassembled WGS sequence"/>
</dbReference>
<organism evidence="1 2">
    <name type="scientific">Penicillium thymicola</name>
    <dbReference type="NCBI Taxonomy" id="293382"/>
    <lineage>
        <taxon>Eukaryota</taxon>
        <taxon>Fungi</taxon>
        <taxon>Dikarya</taxon>
        <taxon>Ascomycota</taxon>
        <taxon>Pezizomycotina</taxon>
        <taxon>Eurotiomycetes</taxon>
        <taxon>Eurotiomycetidae</taxon>
        <taxon>Eurotiales</taxon>
        <taxon>Aspergillaceae</taxon>
        <taxon>Penicillium</taxon>
    </lineage>
</organism>
<reference evidence="1" key="1">
    <citation type="submission" date="2015-06" db="EMBL/GenBank/DDBJ databases">
        <authorList>
            <person name="Nguyen H."/>
        </authorList>
    </citation>
    <scope>NUCLEOTIDE SEQUENCE</scope>
    <source>
        <strain evidence="1">DAOM 180753</strain>
    </source>
</reference>
<reference evidence="1" key="2">
    <citation type="journal article" date="2016" name="Fungal Biol.">
        <title>Ochratoxin A production by Penicillium thymicola.</title>
        <authorList>
            <person name="Nguyen H.D.T."/>
            <person name="McMullin D.R."/>
            <person name="Ponomareva E."/>
            <person name="Riley R."/>
            <person name="Pomraning K.R."/>
            <person name="Baker S.E."/>
            <person name="Seifert K.A."/>
        </authorList>
    </citation>
    <scope>NUCLEOTIDE SEQUENCE</scope>
    <source>
        <strain evidence="1">DAOM 180753</strain>
    </source>
</reference>
<name>A0AAI9X2W9_PENTH</name>
<evidence type="ECO:0000313" key="2">
    <source>
        <dbReference type="Proteomes" id="UP001227192"/>
    </source>
</evidence>
<evidence type="ECO:0000313" key="1">
    <source>
        <dbReference type="EMBL" id="KAJ9481528.1"/>
    </source>
</evidence>
<protein>
    <submittedName>
        <fullName evidence="1">Uncharacterized protein</fullName>
    </submittedName>
</protein>